<gene>
    <name evidence="1" type="ORF">HFZ78_18670</name>
</gene>
<proteinExistence type="predicted"/>
<reference evidence="1 2" key="1">
    <citation type="submission" date="2020-04" db="EMBL/GenBank/DDBJ databases">
        <title>Genome-Wide Identification of 5-Methylcytosine Sites in Bacterial Genomes By High-Throughput Sequencing of MspJI Restriction Fragments.</title>
        <authorList>
            <person name="Wu V."/>
        </authorList>
    </citation>
    <scope>NUCLEOTIDE SEQUENCE [LARGE SCALE GENOMIC DNA]</scope>
    <source>
        <strain evidence="1 2">S2</strain>
    </source>
</reference>
<sequence length="59" mass="6574">MNDLLEAKLTIGRIKTQLLDLAGELIADESAGKEYSIKRLLGVVEYIDEHDVKVSDIET</sequence>
<evidence type="ECO:0000313" key="1">
    <source>
        <dbReference type="EMBL" id="QIZ08480.1"/>
    </source>
</evidence>
<dbReference type="AlphaFoldDB" id="A0A6H1P4G3"/>
<accession>A0A6H1P4G3</accession>
<dbReference type="EMBL" id="CP051128">
    <property type="protein sequence ID" value="QIZ08480.1"/>
    <property type="molecule type" value="Genomic_DNA"/>
</dbReference>
<reference evidence="1 2" key="2">
    <citation type="submission" date="2020-04" db="EMBL/GenBank/DDBJ databases">
        <authorList>
            <person name="Fomenkov A."/>
            <person name="Anton B.P."/>
            <person name="Roberts R.J."/>
        </authorList>
    </citation>
    <scope>NUCLEOTIDE SEQUENCE [LARGE SCALE GENOMIC DNA]</scope>
    <source>
        <strain evidence="1 2">S2</strain>
    </source>
</reference>
<protein>
    <submittedName>
        <fullName evidence="1">Uncharacterized protein</fullName>
    </submittedName>
</protein>
<name>A0A6H1P4G3_PRIMG</name>
<dbReference type="Proteomes" id="UP000501868">
    <property type="component" value="Chromosome"/>
</dbReference>
<organism evidence="1 2">
    <name type="scientific">Priestia megaterium</name>
    <name type="common">Bacillus megaterium</name>
    <dbReference type="NCBI Taxonomy" id="1404"/>
    <lineage>
        <taxon>Bacteria</taxon>
        <taxon>Bacillati</taxon>
        <taxon>Bacillota</taxon>
        <taxon>Bacilli</taxon>
        <taxon>Bacillales</taxon>
        <taxon>Bacillaceae</taxon>
        <taxon>Priestia</taxon>
    </lineage>
</organism>
<evidence type="ECO:0000313" key="2">
    <source>
        <dbReference type="Proteomes" id="UP000501868"/>
    </source>
</evidence>